<protein>
    <recommendedName>
        <fullName evidence="1">Uroporphyrinogen decarboxylase (URO-D) domain-containing protein</fullName>
    </recommendedName>
</protein>
<dbReference type="AlphaFoldDB" id="A0A497E4R0"/>
<dbReference type="GO" id="GO:0004853">
    <property type="term" value="F:uroporphyrinogen decarboxylase activity"/>
    <property type="evidence" value="ECO:0007669"/>
    <property type="project" value="InterPro"/>
</dbReference>
<reference evidence="2 3" key="1">
    <citation type="submission" date="2018-06" db="EMBL/GenBank/DDBJ databases">
        <title>Extensive metabolic versatility and redundancy in microbially diverse, dynamic hydrothermal sediments.</title>
        <authorList>
            <person name="Dombrowski N."/>
            <person name="Teske A."/>
            <person name="Baker B.J."/>
        </authorList>
    </citation>
    <scope>NUCLEOTIDE SEQUENCE [LARGE SCALE GENOMIC DNA]</scope>
    <source>
        <strain evidence="2">B47_G16</strain>
    </source>
</reference>
<comment type="caution">
    <text evidence="2">The sequence shown here is derived from an EMBL/GenBank/DDBJ whole genome shotgun (WGS) entry which is preliminary data.</text>
</comment>
<dbReference type="InterPro" id="IPR000257">
    <property type="entry name" value="Uroporphyrinogen_deCOase"/>
</dbReference>
<dbReference type="EMBL" id="QMPZ01000038">
    <property type="protein sequence ID" value="RLE09598.1"/>
    <property type="molecule type" value="Genomic_DNA"/>
</dbReference>
<evidence type="ECO:0000313" key="3">
    <source>
        <dbReference type="Proteomes" id="UP000279422"/>
    </source>
</evidence>
<dbReference type="PANTHER" id="PTHR47099:SF1">
    <property type="entry name" value="METHYLCOBAMIDE:COM METHYLTRANSFERASE MTBA"/>
    <property type="match status" value="1"/>
</dbReference>
<dbReference type="InterPro" id="IPR038071">
    <property type="entry name" value="UROD/MetE-like_sf"/>
</dbReference>
<proteinExistence type="predicted"/>
<dbReference type="Gene3D" id="3.20.20.210">
    <property type="match status" value="1"/>
</dbReference>
<dbReference type="PANTHER" id="PTHR47099">
    <property type="entry name" value="METHYLCOBAMIDE:COM METHYLTRANSFERASE MTBA"/>
    <property type="match status" value="1"/>
</dbReference>
<dbReference type="Pfam" id="PF01208">
    <property type="entry name" value="URO-D"/>
    <property type="match status" value="1"/>
</dbReference>
<accession>A0A497E4R0</accession>
<name>A0A497E4R0_UNCAE</name>
<dbReference type="GO" id="GO:0006779">
    <property type="term" value="P:porphyrin-containing compound biosynthetic process"/>
    <property type="evidence" value="ECO:0007669"/>
    <property type="project" value="InterPro"/>
</dbReference>
<dbReference type="InterPro" id="IPR052024">
    <property type="entry name" value="Methanogen_methyltrans"/>
</dbReference>
<sequence>MDKNEVIKAIERRNPQRLPCLYGWMAAETMAKYKDAAKDLLQAYQDDLILEAISFSPSANLTQTEWRDEWGITWRRSPAAGAMGVNSELRDWNALNHYLKEGFPDLDLQGRFDHITETVAKNPNTYVIATWWLCQLEMFRAFRGTENFLMDLYLHQRELMTLGEALTDFFIRLIRKLAKCGADGVMLSDDFGTQHSLLFSPKHWRQLFKPWYKRMIREIHYHGMHALLHTCGYIEDIIPDFVELGLDVLHLGNPYLMDIEKIVNNFKEDICFFGGCDVQSLSKKKPEEIRRDVERAVKLFGSKEGGFILAPTNSITPDVSLENIEALFRAMKKYSSFYS</sequence>
<dbReference type="Proteomes" id="UP000279422">
    <property type="component" value="Unassembled WGS sequence"/>
</dbReference>
<organism evidence="2 3">
    <name type="scientific">Aerophobetes bacterium</name>
    <dbReference type="NCBI Taxonomy" id="2030807"/>
    <lineage>
        <taxon>Bacteria</taxon>
        <taxon>Candidatus Aerophobota</taxon>
    </lineage>
</organism>
<gene>
    <name evidence="2" type="ORF">DRJ00_03815</name>
</gene>
<evidence type="ECO:0000313" key="2">
    <source>
        <dbReference type="EMBL" id="RLE09598.1"/>
    </source>
</evidence>
<evidence type="ECO:0000259" key="1">
    <source>
        <dbReference type="Pfam" id="PF01208"/>
    </source>
</evidence>
<dbReference type="SUPFAM" id="SSF51726">
    <property type="entry name" value="UROD/MetE-like"/>
    <property type="match status" value="1"/>
</dbReference>
<feature type="domain" description="Uroporphyrinogen decarboxylase (URO-D)" evidence="1">
    <location>
        <begin position="142"/>
        <end position="334"/>
    </location>
</feature>